<accession>A0ACC1XHT2</accession>
<organism evidence="1 2">
    <name type="scientific">Melia azedarach</name>
    <name type="common">Chinaberry tree</name>
    <dbReference type="NCBI Taxonomy" id="155640"/>
    <lineage>
        <taxon>Eukaryota</taxon>
        <taxon>Viridiplantae</taxon>
        <taxon>Streptophyta</taxon>
        <taxon>Embryophyta</taxon>
        <taxon>Tracheophyta</taxon>
        <taxon>Spermatophyta</taxon>
        <taxon>Magnoliopsida</taxon>
        <taxon>eudicotyledons</taxon>
        <taxon>Gunneridae</taxon>
        <taxon>Pentapetalae</taxon>
        <taxon>rosids</taxon>
        <taxon>malvids</taxon>
        <taxon>Sapindales</taxon>
        <taxon>Meliaceae</taxon>
        <taxon>Melia</taxon>
    </lineage>
</organism>
<protein>
    <submittedName>
        <fullName evidence="1">DUF177 domain protein</fullName>
    </submittedName>
</protein>
<name>A0ACC1XHT2_MELAZ</name>
<keyword evidence="2" id="KW-1185">Reference proteome</keyword>
<dbReference type="Proteomes" id="UP001164539">
    <property type="component" value="Chromosome 9"/>
</dbReference>
<comment type="caution">
    <text evidence="1">The sequence shown here is derived from an EMBL/GenBank/DDBJ whole genome shotgun (WGS) entry which is preliminary data.</text>
</comment>
<evidence type="ECO:0000313" key="1">
    <source>
        <dbReference type="EMBL" id="KAJ4710382.1"/>
    </source>
</evidence>
<evidence type="ECO:0000313" key="2">
    <source>
        <dbReference type="Proteomes" id="UP001164539"/>
    </source>
</evidence>
<proteinExistence type="predicted"/>
<dbReference type="EMBL" id="CM051402">
    <property type="protein sequence ID" value="KAJ4710382.1"/>
    <property type="molecule type" value="Genomic_DNA"/>
</dbReference>
<gene>
    <name evidence="1" type="ORF">OWV82_016575</name>
</gene>
<reference evidence="1 2" key="1">
    <citation type="journal article" date="2023" name="Science">
        <title>Complex scaffold remodeling in plant triterpene biosynthesis.</title>
        <authorList>
            <person name="De La Pena R."/>
            <person name="Hodgson H."/>
            <person name="Liu J.C."/>
            <person name="Stephenson M.J."/>
            <person name="Martin A.C."/>
            <person name="Owen C."/>
            <person name="Harkess A."/>
            <person name="Leebens-Mack J."/>
            <person name="Jimenez L.E."/>
            <person name="Osbourn A."/>
            <person name="Sattely E.S."/>
        </authorList>
    </citation>
    <scope>NUCLEOTIDE SEQUENCE [LARGE SCALE GENOMIC DNA]</scope>
    <source>
        <strain evidence="2">cv. JPN11</strain>
        <tissue evidence="1">Leaf</tissue>
    </source>
</reference>
<sequence length="344" mass="38977">MPVSVISTILYPHSSYYFFMADKLFSWDFIIYIWEFKMPFTLSSCSVAPIKLCMLADPKVRIHCCFLQQCYSVRGNKSTCKIFRNKLLAVARDSTYPKSFTENDTQSFEWEDQEEIEDTGSPWEGAIIYKRNPSITHVEYCTTLERLGLGRLSTELSLSRASAMGLRVTKAVKVYPNGTPVQVSIDVTRKKQKLRLDGIIRTVLTLGCNRCGGPAAESVFSSFSLLLSDQPVEEPEVIDIGMMFGKDTGNSSEQEDDDDDDASIDWDDRLYFPLEEKEIDISKNIRDNVHLEITINAICDPGCKGFCLKCGTNLNTSKCNCSKEEVKDKTYGPLGNLRKQMERR</sequence>